<evidence type="ECO:0000313" key="7">
    <source>
        <dbReference type="Proteomes" id="UP000256253"/>
    </source>
</evidence>
<dbReference type="InterPro" id="IPR036390">
    <property type="entry name" value="WH_DNA-bd_sf"/>
</dbReference>
<evidence type="ECO:0000256" key="1">
    <source>
        <dbReference type="ARBA" id="ARBA00009437"/>
    </source>
</evidence>
<dbReference type="Pfam" id="PF03466">
    <property type="entry name" value="LysR_substrate"/>
    <property type="match status" value="1"/>
</dbReference>
<proteinExistence type="inferred from homology"/>
<sequence length="300" mass="31315">MADRPDPAALELLVAVSDTGSVGAAARSIGMAQPNATRSLARLERQLGLDLVVRSTRGSTLTDAGTVLVDLARQALAAMDAVTESAAALRGEAAPPLAVAASQTIAEHLLPHWLSTLRTSRPSSTVAVHVHNSHDVVDDVRSGRTALGFVEEPTVPGDLHSMIVAHDEMVLVVAPHHVWAGRRRAVTADELARTALITREPGSGTRMALDEALDQQVRPHLELPSNAAVRVSVASGAAPAVLSRLAVADALSVGTLVTVPLGFDLHRPLRAVWTGSRRLSGLAADLVAIARDEGAVNSSR</sequence>
<dbReference type="RefSeq" id="WP_115922721.1">
    <property type="nucleotide sequence ID" value="NZ_QTUA01000001.1"/>
</dbReference>
<dbReference type="InterPro" id="IPR036388">
    <property type="entry name" value="WH-like_DNA-bd_sf"/>
</dbReference>
<protein>
    <submittedName>
        <fullName evidence="6">DNA-binding transcriptional LysR family regulator</fullName>
    </submittedName>
</protein>
<evidence type="ECO:0000256" key="4">
    <source>
        <dbReference type="ARBA" id="ARBA00023163"/>
    </source>
</evidence>
<dbReference type="InterPro" id="IPR005119">
    <property type="entry name" value="LysR_subst-bd"/>
</dbReference>
<evidence type="ECO:0000256" key="2">
    <source>
        <dbReference type="ARBA" id="ARBA00023015"/>
    </source>
</evidence>
<dbReference type="EMBL" id="QTUA01000001">
    <property type="protein sequence ID" value="REF30782.1"/>
    <property type="molecule type" value="Genomic_DNA"/>
</dbReference>
<dbReference type="PRINTS" id="PR00039">
    <property type="entry name" value="HTHLYSR"/>
</dbReference>
<dbReference type="OrthoDB" id="9808620at2"/>
<accession>A0A3D9UMV1</accession>
<comment type="caution">
    <text evidence="6">The sequence shown here is derived from an EMBL/GenBank/DDBJ whole genome shotgun (WGS) entry which is preliminary data.</text>
</comment>
<dbReference type="Pfam" id="PF00126">
    <property type="entry name" value="HTH_1"/>
    <property type="match status" value="1"/>
</dbReference>
<dbReference type="GO" id="GO:0003700">
    <property type="term" value="F:DNA-binding transcription factor activity"/>
    <property type="evidence" value="ECO:0007669"/>
    <property type="project" value="InterPro"/>
</dbReference>
<name>A0A3D9UMV1_9MICO</name>
<organism evidence="6 7">
    <name type="scientific">Calidifontibacter indicus</name>
    <dbReference type="NCBI Taxonomy" id="419650"/>
    <lineage>
        <taxon>Bacteria</taxon>
        <taxon>Bacillati</taxon>
        <taxon>Actinomycetota</taxon>
        <taxon>Actinomycetes</taxon>
        <taxon>Micrococcales</taxon>
        <taxon>Dermacoccaceae</taxon>
        <taxon>Calidifontibacter</taxon>
    </lineage>
</organism>
<comment type="similarity">
    <text evidence="1">Belongs to the LysR transcriptional regulatory family.</text>
</comment>
<dbReference type="PANTHER" id="PTHR30126:SF39">
    <property type="entry name" value="HTH-TYPE TRANSCRIPTIONAL REGULATOR CYSL"/>
    <property type="match status" value="1"/>
</dbReference>
<dbReference type="PANTHER" id="PTHR30126">
    <property type="entry name" value="HTH-TYPE TRANSCRIPTIONAL REGULATOR"/>
    <property type="match status" value="1"/>
</dbReference>
<reference evidence="6 7" key="1">
    <citation type="submission" date="2018-08" db="EMBL/GenBank/DDBJ databases">
        <title>Sequencing the genomes of 1000 actinobacteria strains.</title>
        <authorList>
            <person name="Klenk H.-P."/>
        </authorList>
    </citation>
    <scope>NUCLEOTIDE SEQUENCE [LARGE SCALE GENOMIC DNA]</scope>
    <source>
        <strain evidence="6 7">DSM 22967</strain>
    </source>
</reference>
<dbReference type="PROSITE" id="PS50931">
    <property type="entry name" value="HTH_LYSR"/>
    <property type="match status" value="1"/>
</dbReference>
<keyword evidence="2" id="KW-0805">Transcription regulation</keyword>
<keyword evidence="4" id="KW-0804">Transcription</keyword>
<dbReference type="SUPFAM" id="SSF53850">
    <property type="entry name" value="Periplasmic binding protein-like II"/>
    <property type="match status" value="1"/>
</dbReference>
<dbReference type="AlphaFoldDB" id="A0A3D9UMV1"/>
<keyword evidence="3 6" id="KW-0238">DNA-binding</keyword>
<feature type="domain" description="HTH lysR-type" evidence="5">
    <location>
        <begin position="5"/>
        <end position="62"/>
    </location>
</feature>
<dbReference type="Gene3D" id="3.40.190.10">
    <property type="entry name" value="Periplasmic binding protein-like II"/>
    <property type="match status" value="2"/>
</dbReference>
<dbReference type="Gene3D" id="1.10.10.10">
    <property type="entry name" value="Winged helix-like DNA-binding domain superfamily/Winged helix DNA-binding domain"/>
    <property type="match status" value="1"/>
</dbReference>
<keyword evidence="7" id="KW-1185">Reference proteome</keyword>
<dbReference type="SUPFAM" id="SSF46785">
    <property type="entry name" value="Winged helix' DNA-binding domain"/>
    <property type="match status" value="1"/>
</dbReference>
<dbReference type="GO" id="GO:0000976">
    <property type="term" value="F:transcription cis-regulatory region binding"/>
    <property type="evidence" value="ECO:0007669"/>
    <property type="project" value="TreeGrafter"/>
</dbReference>
<evidence type="ECO:0000259" key="5">
    <source>
        <dbReference type="PROSITE" id="PS50931"/>
    </source>
</evidence>
<evidence type="ECO:0000313" key="6">
    <source>
        <dbReference type="EMBL" id="REF30782.1"/>
    </source>
</evidence>
<gene>
    <name evidence="6" type="ORF">DFJ65_1802</name>
</gene>
<dbReference type="InterPro" id="IPR000847">
    <property type="entry name" value="LysR_HTH_N"/>
</dbReference>
<dbReference type="Proteomes" id="UP000256253">
    <property type="component" value="Unassembled WGS sequence"/>
</dbReference>
<evidence type="ECO:0000256" key="3">
    <source>
        <dbReference type="ARBA" id="ARBA00023125"/>
    </source>
</evidence>